<dbReference type="PANTHER" id="PTHR30069">
    <property type="entry name" value="TONB-DEPENDENT OUTER MEMBRANE RECEPTOR"/>
    <property type="match status" value="1"/>
</dbReference>
<keyword evidence="11" id="KW-1185">Reference proteome</keyword>
<dbReference type="SUPFAM" id="SSF56935">
    <property type="entry name" value="Porins"/>
    <property type="match status" value="1"/>
</dbReference>
<dbReference type="InterPro" id="IPR036942">
    <property type="entry name" value="Beta-barrel_TonB_sf"/>
</dbReference>
<comment type="similarity">
    <text evidence="8">Belongs to the TonB-dependent receptor family.</text>
</comment>
<dbReference type="GO" id="GO:0015344">
    <property type="term" value="F:siderophore uptake transmembrane transporter activity"/>
    <property type="evidence" value="ECO:0007669"/>
    <property type="project" value="TreeGrafter"/>
</dbReference>
<protein>
    <submittedName>
        <fullName evidence="10">TonB-dependent receptor</fullName>
    </submittedName>
</protein>
<evidence type="ECO:0000256" key="6">
    <source>
        <dbReference type="ARBA" id="ARBA00023136"/>
    </source>
</evidence>
<dbReference type="InterPro" id="IPR039426">
    <property type="entry name" value="TonB-dep_rcpt-like"/>
</dbReference>
<evidence type="ECO:0000256" key="1">
    <source>
        <dbReference type="ARBA" id="ARBA00004571"/>
    </source>
</evidence>
<dbReference type="Gene3D" id="2.170.130.10">
    <property type="entry name" value="TonB-dependent receptor, plug domain"/>
    <property type="match status" value="1"/>
</dbReference>
<comment type="subcellular location">
    <subcellularLocation>
        <location evidence="1 8">Cell outer membrane</location>
        <topology evidence="1 8">Multi-pass membrane protein</topology>
    </subcellularLocation>
</comment>
<comment type="caution">
    <text evidence="10">The sequence shown here is derived from an EMBL/GenBank/DDBJ whole genome shotgun (WGS) entry which is preliminary data.</text>
</comment>
<evidence type="ECO:0000259" key="9">
    <source>
        <dbReference type="Pfam" id="PF07715"/>
    </source>
</evidence>
<organism evidence="10 11">
    <name type="scientific">Pedobacter psychroterrae</name>
    <dbReference type="NCBI Taxonomy" id="2530453"/>
    <lineage>
        <taxon>Bacteria</taxon>
        <taxon>Pseudomonadati</taxon>
        <taxon>Bacteroidota</taxon>
        <taxon>Sphingobacteriia</taxon>
        <taxon>Sphingobacteriales</taxon>
        <taxon>Sphingobacteriaceae</taxon>
        <taxon>Pedobacter</taxon>
    </lineage>
</organism>
<proteinExistence type="inferred from homology"/>
<evidence type="ECO:0000256" key="5">
    <source>
        <dbReference type="ARBA" id="ARBA00022729"/>
    </source>
</evidence>
<dbReference type="GO" id="GO:0044718">
    <property type="term" value="P:siderophore transmembrane transport"/>
    <property type="evidence" value="ECO:0007669"/>
    <property type="project" value="TreeGrafter"/>
</dbReference>
<sequence>MRRNKNAFAGVNCVFLTLITTLLLSGIGIPVILQAQTVPAQKVAAQPDSLDKINQLNEVEIRKIKVSRRQTSSTPLQILSGSELQKLNSLSVADAVRYFSGVQLKDYGGIGGMKTLNIRSLGTNHTGVFYDGIQLGNAQNGQVDLGKYSLDNIEEIALYNGQKSTIFQPAKGFATASSLYLKARQPVFEKDKTYLINAYLKTGSFGLINPSVLWQNKLGSNFNSSVNAEYTRADGKYKFRYTNGVYDTTAVRNNGDVERMRLELALNGVLNDSSTLSTRVYLYSDEMGLPGAIVSNKFNYLQRTWNQNLFVQSTYQKDITKKYSLMANAKYGYDYNRYLDPENVSLNGLLDNHYHHQEVYLSAANQYHLTKFWDLVLSADYQMNSLDADVYLFSYPTRNTFLTALATHLNFKNLDVQANLLGTYIHDRVEDGTPAGTKQKLSPTLMVSWQPFNGKEFRIRSFYKEIFRMPTFNDLYYTDFRRAYIRPESARQYDLGVTYIKVFHKSYLQQVSIQTDAYYNEVRDKIVAVPGNNSQRWSVENIGEVEIKGIDVNIQTNWKVQPLDFNVGINYTWQQALDVTPLSINPDYGRQIPYTPEHSGSVLFAASLKKLSLNYSFIYTGARYNQKANIPVNYIQPWYTHDLALNYLTKVAKSKVRVGAEINNLLNQYYDVIANFPMPGRSFRFTLIYSY</sequence>
<evidence type="ECO:0000256" key="3">
    <source>
        <dbReference type="ARBA" id="ARBA00022452"/>
    </source>
</evidence>
<dbReference type="Proteomes" id="UP000293347">
    <property type="component" value="Unassembled WGS sequence"/>
</dbReference>
<dbReference type="Pfam" id="PF07715">
    <property type="entry name" value="Plug"/>
    <property type="match status" value="1"/>
</dbReference>
<evidence type="ECO:0000256" key="4">
    <source>
        <dbReference type="ARBA" id="ARBA00022692"/>
    </source>
</evidence>
<reference evidence="10 11" key="1">
    <citation type="submission" date="2019-02" db="EMBL/GenBank/DDBJ databases">
        <title>Pedobacter sp. RP-1-14 sp. nov., isolated from Arctic soil.</title>
        <authorList>
            <person name="Dahal R.H."/>
        </authorList>
    </citation>
    <scope>NUCLEOTIDE SEQUENCE [LARGE SCALE GENOMIC DNA]</scope>
    <source>
        <strain evidence="10 11">RP-1-14</strain>
    </source>
</reference>
<dbReference type="EMBL" id="SJSL01000002">
    <property type="protein sequence ID" value="TCD01638.1"/>
    <property type="molecule type" value="Genomic_DNA"/>
</dbReference>
<dbReference type="Gene3D" id="2.40.170.20">
    <property type="entry name" value="TonB-dependent receptor, beta-barrel domain"/>
    <property type="match status" value="1"/>
</dbReference>
<keyword evidence="6 8" id="KW-0472">Membrane</keyword>
<keyword evidence="7 8" id="KW-0998">Cell outer membrane</keyword>
<dbReference type="GO" id="GO:0009279">
    <property type="term" value="C:cell outer membrane"/>
    <property type="evidence" value="ECO:0007669"/>
    <property type="project" value="UniProtKB-SubCell"/>
</dbReference>
<dbReference type="OrthoDB" id="9762903at2"/>
<keyword evidence="10" id="KW-0675">Receptor</keyword>
<dbReference type="AlphaFoldDB" id="A0A4R0NNT5"/>
<feature type="domain" description="TonB-dependent receptor plug" evidence="9">
    <location>
        <begin position="70"/>
        <end position="168"/>
    </location>
</feature>
<keyword evidence="3 8" id="KW-1134">Transmembrane beta strand</keyword>
<evidence type="ECO:0000256" key="8">
    <source>
        <dbReference type="PROSITE-ProRule" id="PRU01360"/>
    </source>
</evidence>
<evidence type="ECO:0000313" key="11">
    <source>
        <dbReference type="Proteomes" id="UP000293347"/>
    </source>
</evidence>
<evidence type="ECO:0000313" key="10">
    <source>
        <dbReference type="EMBL" id="TCD01638.1"/>
    </source>
</evidence>
<gene>
    <name evidence="10" type="ORF">EZ437_13035</name>
</gene>
<name>A0A4R0NNT5_9SPHI</name>
<dbReference type="RefSeq" id="WP_131596438.1">
    <property type="nucleotide sequence ID" value="NZ_SJSL01000002.1"/>
</dbReference>
<dbReference type="PROSITE" id="PS52016">
    <property type="entry name" value="TONB_DEPENDENT_REC_3"/>
    <property type="match status" value="1"/>
</dbReference>
<accession>A0A4R0NNT5</accession>
<evidence type="ECO:0000256" key="2">
    <source>
        <dbReference type="ARBA" id="ARBA00022448"/>
    </source>
</evidence>
<evidence type="ECO:0000256" key="7">
    <source>
        <dbReference type="ARBA" id="ARBA00023237"/>
    </source>
</evidence>
<dbReference type="InterPro" id="IPR037066">
    <property type="entry name" value="Plug_dom_sf"/>
</dbReference>
<dbReference type="PANTHER" id="PTHR30069:SF29">
    <property type="entry name" value="HEMOGLOBIN AND HEMOGLOBIN-HAPTOGLOBIN-BINDING PROTEIN 1-RELATED"/>
    <property type="match status" value="1"/>
</dbReference>
<keyword evidence="5" id="KW-0732">Signal</keyword>
<keyword evidence="4 8" id="KW-0812">Transmembrane</keyword>
<dbReference type="InterPro" id="IPR012910">
    <property type="entry name" value="Plug_dom"/>
</dbReference>
<keyword evidence="2 8" id="KW-0813">Transport</keyword>